<comment type="catalytic activity">
    <reaction evidence="8">
        <text>an N(6)-methyladenosine in mRNA + 2-oxoglutarate + O2 = an adenosine in mRNA + formaldehyde + succinate + CO2</text>
        <dbReference type="Rhea" id="RHEA:49520"/>
        <dbReference type="Rhea" id="RHEA-COMP:12414"/>
        <dbReference type="Rhea" id="RHEA-COMP:12417"/>
        <dbReference type="ChEBI" id="CHEBI:15379"/>
        <dbReference type="ChEBI" id="CHEBI:16526"/>
        <dbReference type="ChEBI" id="CHEBI:16810"/>
        <dbReference type="ChEBI" id="CHEBI:16842"/>
        <dbReference type="ChEBI" id="CHEBI:30031"/>
        <dbReference type="ChEBI" id="CHEBI:74411"/>
        <dbReference type="ChEBI" id="CHEBI:74449"/>
        <dbReference type="EC" id="1.14.11.53"/>
    </reaction>
    <physiologicalReaction direction="left-to-right" evidence="8">
        <dbReference type="Rhea" id="RHEA:49521"/>
    </physiologicalReaction>
</comment>
<evidence type="ECO:0000259" key="10">
    <source>
        <dbReference type="Pfam" id="PF13532"/>
    </source>
</evidence>
<dbReference type="Pfam" id="PF13532">
    <property type="entry name" value="2OG-FeII_Oxy_2"/>
    <property type="match status" value="1"/>
</dbReference>
<dbReference type="Gene3D" id="2.60.120.590">
    <property type="entry name" value="Alpha-ketoglutarate-dependent dioxygenase AlkB-like"/>
    <property type="match status" value="1"/>
</dbReference>
<evidence type="ECO:0000313" key="11">
    <source>
        <dbReference type="EMBL" id="KAG9242641.1"/>
    </source>
</evidence>
<dbReference type="EMBL" id="MU254052">
    <property type="protein sequence ID" value="KAG9242641.1"/>
    <property type="molecule type" value="Genomic_DNA"/>
</dbReference>
<keyword evidence="5" id="KW-0560">Oxidoreductase</keyword>
<comment type="cofactor">
    <cofactor evidence="9">
        <name>Fe(2+)</name>
        <dbReference type="ChEBI" id="CHEBI:29033"/>
    </cofactor>
    <text evidence="9">Binds 1 Fe(2+) ion per subunit.</text>
</comment>
<protein>
    <recommendedName>
        <fullName evidence="2">mRNA N(6)-methyladenine demethylase</fullName>
        <ecNumber evidence="2">1.14.11.53</ecNumber>
    </recommendedName>
</protein>
<dbReference type="PANTHER" id="PTHR16557:SF3">
    <property type="entry name" value="ALPHA-KETOGLUTARATE-DEPENDENT DIOXYGENASE ALKB-LIKE DOMAIN-CONTAINING PROTEIN"/>
    <property type="match status" value="1"/>
</dbReference>
<dbReference type="SUPFAM" id="SSF51197">
    <property type="entry name" value="Clavaminate synthase-like"/>
    <property type="match status" value="1"/>
</dbReference>
<dbReference type="GO" id="GO:0005634">
    <property type="term" value="C:nucleus"/>
    <property type="evidence" value="ECO:0007669"/>
    <property type="project" value="TreeGrafter"/>
</dbReference>
<comment type="similarity">
    <text evidence="1">Belongs to the alkB family.</text>
</comment>
<dbReference type="FunFam" id="2.60.120.590:FF:000014">
    <property type="entry name" value="Oxidoreductase, 2OG-Fe(II) oxygenase family family"/>
    <property type="match status" value="1"/>
</dbReference>
<feature type="binding site" evidence="9">
    <location>
        <position position="310"/>
    </location>
    <ligand>
        <name>Fe cation</name>
        <dbReference type="ChEBI" id="CHEBI:24875"/>
        <note>catalytic</note>
    </ligand>
</feature>
<feature type="binding site" evidence="9">
    <location>
        <position position="373"/>
    </location>
    <ligand>
        <name>Fe cation</name>
        <dbReference type="ChEBI" id="CHEBI:24875"/>
        <note>catalytic</note>
    </ligand>
</feature>
<evidence type="ECO:0000256" key="9">
    <source>
        <dbReference type="PIRSR" id="PIRSR604574-2"/>
    </source>
</evidence>
<sequence>MLAKRPATPPAPRRLTHKLGTSYVSFGAPYRARHRAGLSHDMDEPKKRHNHDTHAMPPQAICNAYKKYQQMDEGNLLSDPEIVDFGRGLSDAQKEKLLPVGIVSSEMIASAQEAFMAHDDDCNTESQPASPEPCTIYEHRDFPGKSTVLEIDIKLLTSITGLRVFPSLLPPECQVMFVDRLMHRELSNPLHMTNIHHDYNIPFPQPDSDGERPSFFKYPQSGKHQSLTPLNPHSNHKPLNMAQFLQKKLRWLTIGDQYNWQTRSYPMVSPTLFPKDISALVTSLFENSFTPESGVVLLYSAKDYMPVHRDVSEECERGLASFSLGCDGLFIIAHDKYPDEDEGNDEREQEMVVIRVRSGDVVQMAGPTRFSWHAMPRIIAGTYPQWLENWPVNSKNGPREYERWRGYMKGKRLNISCRQVWT</sequence>
<dbReference type="GO" id="GO:0005737">
    <property type="term" value="C:cytoplasm"/>
    <property type="evidence" value="ECO:0007669"/>
    <property type="project" value="TreeGrafter"/>
</dbReference>
<reference evidence="11" key="1">
    <citation type="journal article" date="2021" name="IMA Fungus">
        <title>Genomic characterization of three marine fungi, including Emericellopsis atlantica sp. nov. with signatures of a generalist lifestyle and marine biomass degradation.</title>
        <authorList>
            <person name="Hagestad O.C."/>
            <person name="Hou L."/>
            <person name="Andersen J.H."/>
            <person name="Hansen E.H."/>
            <person name="Altermark B."/>
            <person name="Li C."/>
            <person name="Kuhnert E."/>
            <person name="Cox R.J."/>
            <person name="Crous P.W."/>
            <person name="Spatafora J.W."/>
            <person name="Lail K."/>
            <person name="Amirebrahimi M."/>
            <person name="Lipzen A."/>
            <person name="Pangilinan J."/>
            <person name="Andreopoulos W."/>
            <person name="Hayes R.D."/>
            <person name="Ng V."/>
            <person name="Grigoriev I.V."/>
            <person name="Jackson S.A."/>
            <person name="Sutton T.D.S."/>
            <person name="Dobson A.D.W."/>
            <person name="Rama T."/>
        </authorList>
    </citation>
    <scope>NUCLEOTIDE SEQUENCE</scope>
    <source>
        <strain evidence="11">TRa3180A</strain>
    </source>
</reference>
<keyword evidence="12" id="KW-1185">Reference proteome</keyword>
<keyword evidence="7" id="KW-0843">Virulence</keyword>
<dbReference type="GO" id="GO:0046872">
    <property type="term" value="F:metal ion binding"/>
    <property type="evidence" value="ECO:0007669"/>
    <property type="project" value="UniProtKB-KW"/>
</dbReference>
<proteinExistence type="inferred from homology"/>
<keyword evidence="4" id="KW-0223">Dioxygenase</keyword>
<dbReference type="Proteomes" id="UP000887226">
    <property type="component" value="Unassembled WGS sequence"/>
</dbReference>
<dbReference type="GO" id="GO:1990931">
    <property type="term" value="F:mRNA N6-methyladenosine dioxygenase activity"/>
    <property type="evidence" value="ECO:0007669"/>
    <property type="project" value="UniProtKB-EC"/>
</dbReference>
<dbReference type="InterPro" id="IPR004574">
    <property type="entry name" value="Alkb"/>
</dbReference>
<dbReference type="EC" id="1.14.11.53" evidence="2"/>
<evidence type="ECO:0000256" key="3">
    <source>
        <dbReference type="ARBA" id="ARBA00022723"/>
    </source>
</evidence>
<organism evidence="11 12">
    <name type="scientific">Calycina marina</name>
    <dbReference type="NCBI Taxonomy" id="1763456"/>
    <lineage>
        <taxon>Eukaryota</taxon>
        <taxon>Fungi</taxon>
        <taxon>Dikarya</taxon>
        <taxon>Ascomycota</taxon>
        <taxon>Pezizomycotina</taxon>
        <taxon>Leotiomycetes</taxon>
        <taxon>Helotiales</taxon>
        <taxon>Pezizellaceae</taxon>
        <taxon>Calycina</taxon>
    </lineage>
</organism>
<evidence type="ECO:0000256" key="6">
    <source>
        <dbReference type="ARBA" id="ARBA00023004"/>
    </source>
</evidence>
<evidence type="ECO:0000256" key="4">
    <source>
        <dbReference type="ARBA" id="ARBA00022964"/>
    </source>
</evidence>
<gene>
    <name evidence="11" type="ORF">BJ878DRAFT_583715</name>
</gene>
<feature type="domain" description="Alpha-ketoglutarate-dependent dioxygenase AlkB-like" evidence="10">
    <location>
        <begin position="234"/>
        <end position="418"/>
    </location>
</feature>
<name>A0A9P8CET7_9HELO</name>
<evidence type="ECO:0000256" key="8">
    <source>
        <dbReference type="ARBA" id="ARBA00047565"/>
    </source>
</evidence>
<keyword evidence="3 9" id="KW-0479">Metal-binding</keyword>
<accession>A0A9P8CET7</accession>
<dbReference type="InterPro" id="IPR037151">
    <property type="entry name" value="AlkB-like_sf"/>
</dbReference>
<evidence type="ECO:0000256" key="5">
    <source>
        <dbReference type="ARBA" id="ARBA00023002"/>
    </source>
</evidence>
<dbReference type="OrthoDB" id="6614653at2759"/>
<keyword evidence="6 9" id="KW-0408">Iron</keyword>
<dbReference type="PANTHER" id="PTHR16557">
    <property type="entry name" value="ALKYLATED DNA REPAIR PROTEIN ALKB-RELATED"/>
    <property type="match status" value="1"/>
</dbReference>
<evidence type="ECO:0000256" key="1">
    <source>
        <dbReference type="ARBA" id="ARBA00007879"/>
    </source>
</evidence>
<evidence type="ECO:0000256" key="2">
    <source>
        <dbReference type="ARBA" id="ARBA00012931"/>
    </source>
</evidence>
<comment type="caution">
    <text evidence="11">The sequence shown here is derived from an EMBL/GenBank/DDBJ whole genome shotgun (WGS) entry which is preliminary data.</text>
</comment>
<feature type="binding site" evidence="9">
    <location>
        <position position="308"/>
    </location>
    <ligand>
        <name>Fe cation</name>
        <dbReference type="ChEBI" id="CHEBI:24875"/>
        <note>catalytic</note>
    </ligand>
</feature>
<evidence type="ECO:0000256" key="7">
    <source>
        <dbReference type="ARBA" id="ARBA00023026"/>
    </source>
</evidence>
<dbReference type="AlphaFoldDB" id="A0A9P8CET7"/>
<evidence type="ECO:0000313" key="12">
    <source>
        <dbReference type="Proteomes" id="UP000887226"/>
    </source>
</evidence>
<dbReference type="InterPro" id="IPR027450">
    <property type="entry name" value="AlkB-like"/>
</dbReference>